<evidence type="ECO:0008006" key="5">
    <source>
        <dbReference type="Google" id="ProtNLM"/>
    </source>
</evidence>
<proteinExistence type="predicted"/>
<dbReference type="Gramene" id="QL10p017175:mrna">
    <property type="protein sequence ID" value="QL10p017175:mrna"/>
    <property type="gene ID" value="QL10p017175"/>
</dbReference>
<name>A0A7N2RBX0_QUELO</name>
<evidence type="ECO:0000313" key="4">
    <source>
        <dbReference type="Proteomes" id="UP000594261"/>
    </source>
</evidence>
<dbReference type="InParanoid" id="A0A7N2RBX0"/>
<protein>
    <recommendedName>
        <fullName evidence="5">HNH endonuclease</fullName>
    </recommendedName>
</protein>
<dbReference type="PANTHER" id="PTHR33427">
    <property type="entry name" value="HNH ENDONUCLEASE"/>
    <property type="match status" value="1"/>
</dbReference>
<dbReference type="EnsemblPlants" id="QL10p017175:mrna">
    <property type="protein sequence ID" value="QL10p017175:mrna"/>
    <property type="gene ID" value="QL10p017175"/>
</dbReference>
<feature type="chain" id="PRO_5029687043" description="HNH endonuclease" evidence="2">
    <location>
        <begin position="24"/>
        <end position="353"/>
    </location>
</feature>
<dbReference type="AlphaFoldDB" id="A0A7N2RBX0"/>
<reference evidence="3" key="2">
    <citation type="submission" date="2021-01" db="UniProtKB">
        <authorList>
            <consortium name="EnsemblPlants"/>
        </authorList>
    </citation>
    <scope>IDENTIFICATION</scope>
</reference>
<dbReference type="Proteomes" id="UP000594261">
    <property type="component" value="Chromosome 10"/>
</dbReference>
<keyword evidence="2" id="KW-0732">Signal</keyword>
<feature type="signal peptide" evidence="2">
    <location>
        <begin position="1"/>
        <end position="23"/>
    </location>
</feature>
<dbReference type="EMBL" id="LRBV02000010">
    <property type="status" value="NOT_ANNOTATED_CDS"/>
    <property type="molecule type" value="Genomic_DNA"/>
</dbReference>
<keyword evidence="4" id="KW-1185">Reference proteome</keyword>
<evidence type="ECO:0000256" key="1">
    <source>
        <dbReference type="SAM" id="MobiDB-lite"/>
    </source>
</evidence>
<organism evidence="3 4">
    <name type="scientific">Quercus lobata</name>
    <name type="common">Valley oak</name>
    <dbReference type="NCBI Taxonomy" id="97700"/>
    <lineage>
        <taxon>Eukaryota</taxon>
        <taxon>Viridiplantae</taxon>
        <taxon>Streptophyta</taxon>
        <taxon>Embryophyta</taxon>
        <taxon>Tracheophyta</taxon>
        <taxon>Spermatophyta</taxon>
        <taxon>Magnoliopsida</taxon>
        <taxon>eudicotyledons</taxon>
        <taxon>Gunneridae</taxon>
        <taxon>Pentapetalae</taxon>
        <taxon>rosids</taxon>
        <taxon>fabids</taxon>
        <taxon>Fagales</taxon>
        <taxon>Fagaceae</taxon>
        <taxon>Quercus</taxon>
    </lineage>
</organism>
<evidence type="ECO:0000313" key="3">
    <source>
        <dbReference type="EnsemblPlants" id="QL10p017175:mrna"/>
    </source>
</evidence>
<dbReference type="FunCoup" id="A0A7N2RBX0">
    <property type="interactions" value="575"/>
</dbReference>
<accession>A0A7N2RBX0</accession>
<reference evidence="3 4" key="1">
    <citation type="journal article" date="2016" name="G3 (Bethesda)">
        <title>First Draft Assembly and Annotation of the Genome of a California Endemic Oak Quercus lobata Nee (Fagaceae).</title>
        <authorList>
            <person name="Sork V.L."/>
            <person name="Fitz-Gibbon S.T."/>
            <person name="Puiu D."/>
            <person name="Crepeau M."/>
            <person name="Gugger P.F."/>
            <person name="Sherman R."/>
            <person name="Stevens K."/>
            <person name="Langley C.H."/>
            <person name="Pellegrini M."/>
            <person name="Salzberg S.L."/>
        </authorList>
    </citation>
    <scope>NUCLEOTIDE SEQUENCE [LARGE SCALE GENOMIC DNA]</scope>
    <source>
        <strain evidence="3 4">cv. SW786</strain>
    </source>
</reference>
<dbReference type="PANTHER" id="PTHR33427:SF3">
    <property type="entry name" value="HNH ENDONUCLEASE"/>
    <property type="match status" value="1"/>
</dbReference>
<sequence length="353" mass="40085">MNTVVLSRRTLLLLEILDPLTSSFPSHHNNKMRPTNNKGPSPRRDRNQTQRRSPSPIRDRTRTPLSSPGLDPTPTGSRPNGLTPPKTSLLDRELVVTEEDTATLFEELRVSSDSNNPRSFPYNVKQQCWNKAEKVRGRDPDRWRRDALGNLVFRKLVGCPGCLCHDYDHIVPYSKALDSPLVPGLEPFSLKSPKDTVWLRKKLIFKDPLKQARTLIVKEGLCPFLLLRWLCCFEGGGEQIEELNDIICTLWQDETRKILKPKSHNGKGRYCSIIFIHRISNAEMRGGQSTLENCQVLQATVNRSKGNRTGLSKADLMQKSSYCRVSDRDMDLFELSAYGNVRRGQDSGGCRIQ</sequence>
<feature type="region of interest" description="Disordered" evidence="1">
    <location>
        <begin position="21"/>
        <end position="93"/>
    </location>
</feature>
<feature type="compositionally biased region" description="Polar residues" evidence="1">
    <location>
        <begin position="24"/>
        <end position="39"/>
    </location>
</feature>
<evidence type="ECO:0000256" key="2">
    <source>
        <dbReference type="SAM" id="SignalP"/>
    </source>
</evidence>